<organism evidence="7 8">
    <name type="scientific">Maribacter aquimaris</name>
    <dbReference type="NCBI Taxonomy" id="2737171"/>
    <lineage>
        <taxon>Bacteria</taxon>
        <taxon>Pseudomonadati</taxon>
        <taxon>Bacteroidota</taxon>
        <taxon>Flavobacteriia</taxon>
        <taxon>Flavobacteriales</taxon>
        <taxon>Flavobacteriaceae</taxon>
        <taxon>Maribacter</taxon>
    </lineage>
</organism>
<keyword evidence="3" id="KW-0732">Signal</keyword>
<dbReference type="EC" id="3.2.1.51" evidence="2"/>
<dbReference type="PANTHER" id="PTHR10030:SF37">
    <property type="entry name" value="ALPHA-L-FUCOSIDASE-RELATED"/>
    <property type="match status" value="1"/>
</dbReference>
<dbReference type="InterPro" id="IPR008979">
    <property type="entry name" value="Galactose-bd-like_sf"/>
</dbReference>
<keyword evidence="4" id="KW-0378">Hydrolase</keyword>
<accession>A0ABR7V0F9</accession>
<dbReference type="InterPro" id="IPR017853">
    <property type="entry name" value="GH"/>
</dbReference>
<dbReference type="SUPFAM" id="SSF49785">
    <property type="entry name" value="Galactose-binding domain-like"/>
    <property type="match status" value="1"/>
</dbReference>
<dbReference type="RefSeq" id="WP_188243319.1">
    <property type="nucleotide sequence ID" value="NZ_JABTCF010000004.1"/>
</dbReference>
<dbReference type="SUPFAM" id="SSF51445">
    <property type="entry name" value="(Trans)glycosidases"/>
    <property type="match status" value="1"/>
</dbReference>
<dbReference type="Gene3D" id="2.60.120.260">
    <property type="entry name" value="Galactose-binding domain-like"/>
    <property type="match status" value="1"/>
</dbReference>
<keyword evidence="5" id="KW-0326">Glycosidase</keyword>
<sequence>MKTKLLLITFIGTLIISCVQTEQVVPTEAQLKWADAEVGAMFHFDVQVFEPDYEWRKTRDYQPDPSVFNPQELDTDQWIRSAKSAGATYAVLVAKHCSGFSLWPTAAHEYSVKNSPWKNGQGDIVKDFIASCKKYGVKPGLYASASANAYFHVDNPGLVLSGDPEEQEKYNEVVKTQLTELWSQYGDLFEIWFDGGVLPPEKGGIDMLDLIEKYQPNAVAFNGPYGYVNNIRWVGNEDGVAAYPTWSRADSTKTASGLILIKGLNGNPDGQFWSPGEADFALRKHAFQGGWFWHEGEEGTIRSVDDLMERYVQTVGRNTNMLLGVVIDNRGLVPDEDVERLKEFGETLGQTFSKSLGSISGEGNELTITFNNPQEVNHIVIEEDIAKGERVREYEIYGKTNKGWELLSNGQSIGHKRIEVLTPQTLLGIRLKVTASEGIPILSLNCF</sequence>
<dbReference type="Gene3D" id="3.20.20.80">
    <property type="entry name" value="Glycosidases"/>
    <property type="match status" value="1"/>
</dbReference>
<protein>
    <recommendedName>
        <fullName evidence="2">alpha-L-fucosidase</fullName>
        <ecNumber evidence="2">3.2.1.51</ecNumber>
    </recommendedName>
</protein>
<evidence type="ECO:0000313" key="8">
    <source>
        <dbReference type="Proteomes" id="UP001166021"/>
    </source>
</evidence>
<keyword evidence="8" id="KW-1185">Reference proteome</keyword>
<dbReference type="EMBL" id="JABTCF010000004">
    <property type="protein sequence ID" value="MBD0777805.1"/>
    <property type="molecule type" value="Genomic_DNA"/>
</dbReference>
<dbReference type="PROSITE" id="PS51257">
    <property type="entry name" value="PROKAR_LIPOPROTEIN"/>
    <property type="match status" value="1"/>
</dbReference>
<evidence type="ECO:0000256" key="4">
    <source>
        <dbReference type="ARBA" id="ARBA00022801"/>
    </source>
</evidence>
<dbReference type="Pfam" id="PF01120">
    <property type="entry name" value="Alpha_L_fucos"/>
    <property type="match status" value="1"/>
</dbReference>
<dbReference type="SMART" id="SM00812">
    <property type="entry name" value="Alpha_L_fucos"/>
    <property type="match status" value="1"/>
</dbReference>
<reference evidence="7" key="1">
    <citation type="submission" date="2020-05" db="EMBL/GenBank/DDBJ databases">
        <title>The draft genome sequence of Maribacter sp. ANRC-HE7.</title>
        <authorList>
            <person name="Mu L."/>
        </authorList>
    </citation>
    <scope>NUCLEOTIDE SEQUENCE</scope>
    <source>
        <strain evidence="7">ANRC-HE7</strain>
    </source>
</reference>
<evidence type="ECO:0000256" key="5">
    <source>
        <dbReference type="ARBA" id="ARBA00023295"/>
    </source>
</evidence>
<name>A0ABR7V0F9_9FLAO</name>
<dbReference type="InterPro" id="IPR057739">
    <property type="entry name" value="Glyco_hydro_29_N"/>
</dbReference>
<gene>
    <name evidence="7" type="ORF">HPE56_08370</name>
</gene>
<proteinExistence type="inferred from homology"/>
<comment type="similarity">
    <text evidence="1">Belongs to the glycosyl hydrolase 29 family.</text>
</comment>
<evidence type="ECO:0000313" key="7">
    <source>
        <dbReference type="EMBL" id="MBD0777805.1"/>
    </source>
</evidence>
<evidence type="ECO:0000256" key="2">
    <source>
        <dbReference type="ARBA" id="ARBA00012662"/>
    </source>
</evidence>
<dbReference type="InterPro" id="IPR000933">
    <property type="entry name" value="Glyco_hydro_29"/>
</dbReference>
<evidence type="ECO:0000259" key="6">
    <source>
        <dbReference type="Pfam" id="PF01120"/>
    </source>
</evidence>
<dbReference type="PANTHER" id="PTHR10030">
    <property type="entry name" value="ALPHA-L-FUCOSIDASE"/>
    <property type="match status" value="1"/>
</dbReference>
<dbReference type="Proteomes" id="UP001166021">
    <property type="component" value="Unassembled WGS sequence"/>
</dbReference>
<evidence type="ECO:0000256" key="3">
    <source>
        <dbReference type="ARBA" id="ARBA00022729"/>
    </source>
</evidence>
<comment type="caution">
    <text evidence="7">The sequence shown here is derived from an EMBL/GenBank/DDBJ whole genome shotgun (WGS) entry which is preliminary data.</text>
</comment>
<evidence type="ECO:0000256" key="1">
    <source>
        <dbReference type="ARBA" id="ARBA00007951"/>
    </source>
</evidence>
<feature type="domain" description="Glycoside hydrolase family 29 N-terminal" evidence="6">
    <location>
        <begin position="39"/>
        <end position="348"/>
    </location>
</feature>